<feature type="transmembrane region" description="Helical" evidence="1">
    <location>
        <begin position="116"/>
        <end position="139"/>
    </location>
</feature>
<feature type="transmembrane region" description="Helical" evidence="1">
    <location>
        <begin position="179"/>
        <end position="197"/>
    </location>
</feature>
<dbReference type="AlphaFoldDB" id="A0A7V5UFW8"/>
<proteinExistence type="predicted"/>
<feature type="transmembrane region" description="Helical" evidence="1">
    <location>
        <begin position="145"/>
        <end position="167"/>
    </location>
</feature>
<reference evidence="2" key="1">
    <citation type="journal article" date="2020" name="mSystems">
        <title>Genome- and Community-Level Interaction Insights into Carbon Utilization and Element Cycling Functions of Hydrothermarchaeota in Hydrothermal Sediment.</title>
        <authorList>
            <person name="Zhou Z."/>
            <person name="Liu Y."/>
            <person name="Xu W."/>
            <person name="Pan J."/>
            <person name="Luo Z.H."/>
            <person name="Li M."/>
        </authorList>
    </citation>
    <scope>NUCLEOTIDE SEQUENCE [LARGE SCALE GENOMIC DNA]</scope>
    <source>
        <strain evidence="2">HyVt-527</strain>
    </source>
</reference>
<keyword evidence="1" id="KW-1133">Transmembrane helix</keyword>
<protein>
    <submittedName>
        <fullName evidence="2">Uncharacterized protein</fullName>
    </submittedName>
</protein>
<organism evidence="2">
    <name type="scientific">Caldithrix abyssi</name>
    <dbReference type="NCBI Taxonomy" id="187145"/>
    <lineage>
        <taxon>Bacteria</taxon>
        <taxon>Pseudomonadati</taxon>
        <taxon>Calditrichota</taxon>
        <taxon>Calditrichia</taxon>
        <taxon>Calditrichales</taxon>
        <taxon>Calditrichaceae</taxon>
        <taxon>Caldithrix</taxon>
    </lineage>
</organism>
<feature type="transmembrane region" description="Helical" evidence="1">
    <location>
        <begin position="90"/>
        <end position="109"/>
    </location>
</feature>
<dbReference type="Proteomes" id="UP000886124">
    <property type="component" value="Unassembled WGS sequence"/>
</dbReference>
<feature type="transmembrane region" description="Helical" evidence="1">
    <location>
        <begin position="64"/>
        <end position="84"/>
    </location>
</feature>
<keyword evidence="1" id="KW-0472">Membrane</keyword>
<gene>
    <name evidence="2" type="ORF">ENJ89_11390</name>
</gene>
<accession>A0A7V5UFW8</accession>
<evidence type="ECO:0000313" key="2">
    <source>
        <dbReference type="EMBL" id="HHJ53790.1"/>
    </source>
</evidence>
<feature type="transmembrane region" description="Helical" evidence="1">
    <location>
        <begin position="36"/>
        <end position="57"/>
    </location>
</feature>
<name>A0A7V5UFW8_CALAY</name>
<sequence length="198" mass="20710">MKKLTALDRLLFLITVLLAGYLIVTGFDGFNSSQTILLTVGMGVLLIAGLLLLLFGFEILENKAVVVVATITPLTLSLALVMAYLPKFALIYALFAGVGFLAIVYTRFFSAAKTAAMVLAPVHGVAGLVIFLLPVIMAFNGSAATHFVLVGIGGALFGLGGLLLAFLKSGKPILSAETIFTVLPALLAITTLCFVLGF</sequence>
<comment type="caution">
    <text evidence="2">The sequence shown here is derived from an EMBL/GenBank/DDBJ whole genome shotgun (WGS) entry which is preliminary data.</text>
</comment>
<evidence type="ECO:0000256" key="1">
    <source>
        <dbReference type="SAM" id="Phobius"/>
    </source>
</evidence>
<dbReference type="EMBL" id="DROD01000718">
    <property type="protein sequence ID" value="HHJ53790.1"/>
    <property type="molecule type" value="Genomic_DNA"/>
</dbReference>
<keyword evidence="1" id="KW-0812">Transmembrane</keyword>